<dbReference type="InterPro" id="IPR013658">
    <property type="entry name" value="SGL"/>
</dbReference>
<dbReference type="PANTHER" id="PTHR47572:SF4">
    <property type="entry name" value="LACTONASE DRP35"/>
    <property type="match status" value="1"/>
</dbReference>
<gene>
    <name evidence="4" type="ORF">EX30DRAFT_344081</name>
</gene>
<keyword evidence="1" id="KW-0378">Hydrolase</keyword>
<proteinExistence type="predicted"/>
<dbReference type="AlphaFoldDB" id="A0A4S2MKK2"/>
<evidence type="ECO:0000256" key="1">
    <source>
        <dbReference type="ARBA" id="ARBA00022801"/>
    </source>
</evidence>
<dbReference type="InterPro" id="IPR051262">
    <property type="entry name" value="SMP-30/CGR1_Lactonase"/>
</dbReference>
<feature type="domain" description="SMP-30/Gluconolactonase/LRE-like region" evidence="3">
    <location>
        <begin position="78"/>
        <end position="318"/>
    </location>
</feature>
<reference evidence="4 5" key="1">
    <citation type="submission" date="2019-04" db="EMBL/GenBank/DDBJ databases">
        <title>Comparative genomics and transcriptomics to analyze fruiting body development in filamentous ascomycetes.</title>
        <authorList>
            <consortium name="DOE Joint Genome Institute"/>
            <person name="Lutkenhaus R."/>
            <person name="Traeger S."/>
            <person name="Breuer J."/>
            <person name="Kuo A."/>
            <person name="Lipzen A."/>
            <person name="Pangilinan J."/>
            <person name="Dilworth D."/>
            <person name="Sandor L."/>
            <person name="Poggeler S."/>
            <person name="Barry K."/>
            <person name="Grigoriev I.V."/>
            <person name="Nowrousian M."/>
        </authorList>
    </citation>
    <scope>NUCLEOTIDE SEQUENCE [LARGE SCALE GENOMIC DNA]</scope>
    <source>
        <strain evidence="4 5">CBS 389.68</strain>
    </source>
</reference>
<evidence type="ECO:0000259" key="3">
    <source>
        <dbReference type="Pfam" id="PF08450"/>
    </source>
</evidence>
<organism evidence="4 5">
    <name type="scientific">Ascodesmis nigricans</name>
    <dbReference type="NCBI Taxonomy" id="341454"/>
    <lineage>
        <taxon>Eukaryota</taxon>
        <taxon>Fungi</taxon>
        <taxon>Dikarya</taxon>
        <taxon>Ascomycota</taxon>
        <taxon>Pezizomycotina</taxon>
        <taxon>Pezizomycetes</taxon>
        <taxon>Pezizales</taxon>
        <taxon>Ascodesmidaceae</taxon>
        <taxon>Ascodesmis</taxon>
    </lineage>
</organism>
<accession>A0A4S2MKK2</accession>
<dbReference type="InterPro" id="IPR011042">
    <property type="entry name" value="6-blade_b-propeller_TolB-like"/>
</dbReference>
<dbReference type="OrthoDB" id="423498at2759"/>
<evidence type="ECO:0000313" key="4">
    <source>
        <dbReference type="EMBL" id="TGZ77433.1"/>
    </source>
</evidence>
<sequence length="375" mass="41165">MYFSSLLSLVLLTAPLTTARTLHARADTRDLYKAYAGSSKTYPGITHMGASIEGVSVSSSGEVYAVNQTHLMNLNTGTALHTASKSDTKAYFASSRVLRSGEILLGDAGNKKVLKISKDGKVSADPFVANGKWLQPNDMTLSADEKHLYLSGMNWGENLGDAWYAGISDPKKPSHQQIPTKNAGLYRTNGIELDANEWKLYITSAQNSESKNTIATKVYSIFLNPETMKPADGETWNLELDFHAVDGLEKQKLLAADMDLDGMRIDIMGNMFSTLNAYNRVVRWNVNDKTDTTVIKLATVERPTNLEFGGKDGTTLVVVGKCKKNNPDASEEVEKTRACVDEIPVEFPGRAFYALKHGAKPNEKCKAGKRRARMV</sequence>
<dbReference type="SUPFAM" id="SSF63829">
    <property type="entry name" value="Calcium-dependent phosphotriesterase"/>
    <property type="match status" value="1"/>
</dbReference>
<keyword evidence="2" id="KW-0732">Signal</keyword>
<keyword evidence="5" id="KW-1185">Reference proteome</keyword>
<dbReference type="PANTHER" id="PTHR47572">
    <property type="entry name" value="LIPOPROTEIN-RELATED"/>
    <property type="match status" value="1"/>
</dbReference>
<protein>
    <recommendedName>
        <fullName evidence="3">SMP-30/Gluconolactonase/LRE-like region domain-containing protein</fullName>
    </recommendedName>
</protein>
<dbReference type="InParanoid" id="A0A4S2MKK2"/>
<dbReference type="EMBL" id="ML220153">
    <property type="protein sequence ID" value="TGZ77433.1"/>
    <property type="molecule type" value="Genomic_DNA"/>
</dbReference>
<name>A0A4S2MKK2_9PEZI</name>
<dbReference type="GO" id="GO:0016787">
    <property type="term" value="F:hydrolase activity"/>
    <property type="evidence" value="ECO:0007669"/>
    <property type="project" value="UniProtKB-KW"/>
</dbReference>
<evidence type="ECO:0000313" key="5">
    <source>
        <dbReference type="Proteomes" id="UP000298138"/>
    </source>
</evidence>
<feature type="signal peptide" evidence="2">
    <location>
        <begin position="1"/>
        <end position="19"/>
    </location>
</feature>
<dbReference type="Pfam" id="PF08450">
    <property type="entry name" value="SGL"/>
    <property type="match status" value="1"/>
</dbReference>
<dbReference type="Proteomes" id="UP000298138">
    <property type="component" value="Unassembled WGS sequence"/>
</dbReference>
<dbReference type="STRING" id="341454.A0A4S2MKK2"/>
<dbReference type="Gene3D" id="2.120.10.30">
    <property type="entry name" value="TolB, C-terminal domain"/>
    <property type="match status" value="1"/>
</dbReference>
<feature type="chain" id="PRO_5020547579" description="SMP-30/Gluconolactonase/LRE-like region domain-containing protein" evidence="2">
    <location>
        <begin position="20"/>
        <end position="375"/>
    </location>
</feature>
<evidence type="ECO:0000256" key="2">
    <source>
        <dbReference type="SAM" id="SignalP"/>
    </source>
</evidence>